<evidence type="ECO:0000259" key="12">
    <source>
        <dbReference type="PROSITE" id="PS51192"/>
    </source>
</evidence>
<comment type="caution">
    <text evidence="13">The sequence shown here is derived from an EMBL/GenBank/DDBJ whole genome shotgun (WGS) entry which is preliminary data.</text>
</comment>
<evidence type="ECO:0000256" key="9">
    <source>
        <dbReference type="ARBA" id="ARBA00023125"/>
    </source>
</evidence>
<dbReference type="SMART" id="SM00487">
    <property type="entry name" value="DEXDc"/>
    <property type="match status" value="1"/>
</dbReference>
<dbReference type="CDD" id="cd22332">
    <property type="entry name" value="HsdR_N"/>
    <property type="match status" value="1"/>
</dbReference>
<evidence type="ECO:0000313" key="13">
    <source>
        <dbReference type="EMBL" id="MBT8550640.1"/>
    </source>
</evidence>
<dbReference type="InterPro" id="IPR055180">
    <property type="entry name" value="HsdR_RecA-like_helicase_dom_2"/>
</dbReference>
<evidence type="ECO:0000313" key="14">
    <source>
        <dbReference type="Proteomes" id="UP000783102"/>
    </source>
</evidence>
<keyword evidence="5 10" id="KW-0680">Restriction system</keyword>
<dbReference type="GO" id="GO:0009035">
    <property type="term" value="F:type I site-specific deoxyribonuclease activity"/>
    <property type="evidence" value="ECO:0007669"/>
    <property type="project" value="UniProtKB-EC"/>
</dbReference>
<keyword evidence="7 10" id="KW-0378">Hydrolase</keyword>
<dbReference type="InterPro" id="IPR040980">
    <property type="entry name" value="SWI2_SNF2"/>
</dbReference>
<keyword evidence="9 10" id="KW-0238">DNA-binding</keyword>
<dbReference type="EMBL" id="JAANEY010000001">
    <property type="protein sequence ID" value="MBT8550640.1"/>
    <property type="molecule type" value="Genomic_DNA"/>
</dbReference>
<dbReference type="Pfam" id="PF22679">
    <property type="entry name" value="T1R_D3-like"/>
    <property type="match status" value="1"/>
</dbReference>
<evidence type="ECO:0000256" key="5">
    <source>
        <dbReference type="ARBA" id="ARBA00022747"/>
    </source>
</evidence>
<dbReference type="InterPro" id="IPR007409">
    <property type="entry name" value="Restrct_endonuc_type1_HsdR_N"/>
</dbReference>
<keyword evidence="11" id="KW-0175">Coiled coil</keyword>
<organism evidence="13 14">
    <name type="scientific">Polynucleobacter paneuropaeus</name>
    <dbReference type="NCBI Taxonomy" id="2527775"/>
    <lineage>
        <taxon>Bacteria</taxon>
        <taxon>Pseudomonadati</taxon>
        <taxon>Pseudomonadota</taxon>
        <taxon>Betaproteobacteria</taxon>
        <taxon>Burkholderiales</taxon>
        <taxon>Burkholderiaceae</taxon>
        <taxon>Polynucleobacter</taxon>
    </lineage>
</organism>
<dbReference type="CDD" id="cd18800">
    <property type="entry name" value="SF2_C_EcoR124I-like"/>
    <property type="match status" value="1"/>
</dbReference>
<dbReference type="AlphaFoldDB" id="A0A9Q2WI04"/>
<evidence type="ECO:0000256" key="8">
    <source>
        <dbReference type="ARBA" id="ARBA00022840"/>
    </source>
</evidence>
<feature type="coiled-coil region" evidence="11">
    <location>
        <begin position="911"/>
        <end position="945"/>
    </location>
</feature>
<evidence type="ECO:0000256" key="2">
    <source>
        <dbReference type="ARBA" id="ARBA00008598"/>
    </source>
</evidence>
<dbReference type="EC" id="3.1.21.3" evidence="10"/>
<dbReference type="InterPro" id="IPR027417">
    <property type="entry name" value="P-loop_NTPase"/>
</dbReference>
<dbReference type="InterPro" id="IPR004473">
    <property type="entry name" value="Restrct_endonuc_typeI_HsdR"/>
</dbReference>
<proteinExistence type="inferred from homology"/>
<dbReference type="PANTHER" id="PTHR30195:SF15">
    <property type="entry name" value="TYPE I RESTRICTION ENZYME HINDI ENDONUCLEASE SUBUNIT"/>
    <property type="match status" value="1"/>
</dbReference>
<evidence type="ECO:0000256" key="10">
    <source>
        <dbReference type="RuleBase" id="RU364115"/>
    </source>
</evidence>
<dbReference type="InterPro" id="IPR051268">
    <property type="entry name" value="Type-I_R_enzyme_R_subunit"/>
</dbReference>
<evidence type="ECO:0000256" key="7">
    <source>
        <dbReference type="ARBA" id="ARBA00022801"/>
    </source>
</evidence>
<name>A0A9Q2WI04_9BURK</name>
<dbReference type="GO" id="GO:0005524">
    <property type="term" value="F:ATP binding"/>
    <property type="evidence" value="ECO:0007669"/>
    <property type="project" value="UniProtKB-KW"/>
</dbReference>
<comment type="catalytic activity">
    <reaction evidence="1 10">
        <text>Endonucleolytic cleavage of DNA to give random double-stranded fragments with terminal 5'-phosphates, ATP is simultaneously hydrolyzed.</text>
        <dbReference type="EC" id="3.1.21.3"/>
    </reaction>
</comment>
<keyword evidence="6 13" id="KW-0255">Endonuclease</keyword>
<dbReference type="Gene3D" id="3.40.50.300">
    <property type="entry name" value="P-loop containing nucleotide triphosphate hydrolases"/>
    <property type="match status" value="2"/>
</dbReference>
<evidence type="ECO:0000256" key="4">
    <source>
        <dbReference type="ARBA" id="ARBA00022741"/>
    </source>
</evidence>
<accession>A0A9Q2WI04</accession>
<dbReference type="SUPFAM" id="SSF52540">
    <property type="entry name" value="P-loop containing nucleoside triphosphate hydrolases"/>
    <property type="match status" value="2"/>
</dbReference>
<dbReference type="InterPro" id="IPR014001">
    <property type="entry name" value="Helicase_ATP-bd"/>
</dbReference>
<dbReference type="Gene3D" id="3.90.1570.50">
    <property type="match status" value="1"/>
</dbReference>
<evidence type="ECO:0000256" key="3">
    <source>
        <dbReference type="ARBA" id="ARBA00022722"/>
    </source>
</evidence>
<gene>
    <name evidence="13" type="ORF">G6731_01505</name>
</gene>
<evidence type="ECO:0000256" key="11">
    <source>
        <dbReference type="SAM" id="Coils"/>
    </source>
</evidence>
<evidence type="ECO:0000256" key="6">
    <source>
        <dbReference type="ARBA" id="ARBA00022759"/>
    </source>
</evidence>
<comment type="function">
    <text evidence="10">Subunit R is required for both nuclease and ATPase activities, but not for modification.</text>
</comment>
<dbReference type="Pfam" id="PF04313">
    <property type="entry name" value="HSDR_N"/>
    <property type="match status" value="1"/>
</dbReference>
<comment type="subunit">
    <text evidence="10">The type I restriction/modification system is composed of three polypeptides R, M and S.</text>
</comment>
<dbReference type="GO" id="GO:0003677">
    <property type="term" value="F:DNA binding"/>
    <property type="evidence" value="ECO:0007669"/>
    <property type="project" value="UniProtKB-KW"/>
</dbReference>
<dbReference type="PANTHER" id="PTHR30195">
    <property type="entry name" value="TYPE I SITE-SPECIFIC DEOXYRIBONUCLEASE PROTEIN SUBUNIT M AND R"/>
    <property type="match status" value="1"/>
</dbReference>
<dbReference type="Pfam" id="PF18766">
    <property type="entry name" value="SWI2_SNF2"/>
    <property type="match status" value="1"/>
</dbReference>
<reference evidence="13" key="1">
    <citation type="journal article" date="2021" name="Genome Biol. Evol.">
        <title>Continental-Scale Gene Flow Prevents Allopatric Divergence of Pelagic Freshwater Bacteria.</title>
        <authorList>
            <person name="Hoetzinger M."/>
            <person name="Pitt A."/>
            <person name="Huemer A."/>
            <person name="Hahn M.W."/>
        </authorList>
    </citation>
    <scope>NUCLEOTIDE SEQUENCE</scope>
    <source>
        <strain evidence="13">SM1-W8</strain>
    </source>
</reference>
<protein>
    <recommendedName>
        <fullName evidence="10">Type I restriction enzyme endonuclease subunit</fullName>
        <shortName evidence="10">R protein</shortName>
        <ecNumber evidence="10">3.1.21.3</ecNumber>
    </recommendedName>
</protein>
<feature type="domain" description="Helicase ATP-binding" evidence="12">
    <location>
        <begin position="290"/>
        <end position="468"/>
    </location>
</feature>
<keyword evidence="3" id="KW-0540">Nuclease</keyword>
<sequence length="1044" mass="117703">MSEYTEVEKPLLKQLEILGWKVIDQGEGIPEDPKKSLRETFRQFHLPDVFTRKLKDLNPWMNSAQIETWAKKAVSFSEHSLIDRNEKAYEWLIEPPMERDESTREDKPVRLVDFKDVNKNEFIAINQFRLEVPGATKGIRPDTVLFINGLAFVVIESKQPIAGTNPVEDAIEQILRYSNQRSADKAGLKEGCEDLFLYNAFNIATCRENAMFGTVCATSRHYYKWTDPYPLSPEGMNAQEVIVQSMCEPARLMDLIENFSAVIEEDDFKFRVVARHQQYRAVIKAIDRLRAETGLDRSGIFWHTTGSGKSITMMFLVRKLRKLDDLKDFKVIVVVDRTDLEEQLEGTAKVAHETVTSVSAKNELDKLSTPTPNLNLLMVHKFGDNKAHQGIRSTLGLPEVSTYQAFGEINTSDRIIVIVDEAHRTQNSSLGSNLVAAFPNAVRYGFTGTPLVGKSRRTTSRFGSYLDVYTPRESIEDGTTVPLKYLGKTVNSSVAGRIGLKKAFENLVSGLDNETRNRIVQKYGNMDAYLEAPDRISEIAKDIVDHYVESIFPNRFKAQIITSSKLAAHNYRIAIDAAIKEKSEELANQGETEKSEEVAKLLSAVVVSSDGTNEDARILTERQRSREMNAIDSFKKKFNPEKPETYLAFLIVCDMLTTGFDAPIEQVLYLDKNLKEHTLLQAIARANRVMEGKTYGLVVDYIGVLANLSEALAMYEEEAKQDIMEGIQSVESDVPLAESRMNLIAQFFNRKNVSGVLDFLNQNDSAIDAQSVQELMIQALEVKSDRDGFNVLARNFFQSVDLLMPSAAAQQFMPATRRLGTVIALARERYREEMTSITWAGAKVKELIDKHIRSEGVEVAIEPVDILSDAFTEQLERQPGKGAQASTMKHAITHRARIGIDSDPGFYKPLLDKVEELISKYNENWDELIKNFEDLIEQIREHEQNVLSGQVDPIDAALAMEMGINLNESTPEKQAEFADIKNRLTEITKSVAGFQADPSANSMFRKEIVAKACDNLAEAGLIDSFEQGEKLVYQFLKFHVQRNA</sequence>
<dbReference type="NCBIfam" id="TIGR00348">
    <property type="entry name" value="hsdR"/>
    <property type="match status" value="1"/>
</dbReference>
<keyword evidence="4 10" id="KW-0547">Nucleotide-binding</keyword>
<dbReference type="PROSITE" id="PS51192">
    <property type="entry name" value="HELICASE_ATP_BIND_1"/>
    <property type="match status" value="1"/>
</dbReference>
<dbReference type="GO" id="GO:0009307">
    <property type="term" value="P:DNA restriction-modification system"/>
    <property type="evidence" value="ECO:0007669"/>
    <property type="project" value="UniProtKB-KW"/>
</dbReference>
<dbReference type="Proteomes" id="UP000783102">
    <property type="component" value="Unassembled WGS sequence"/>
</dbReference>
<comment type="similarity">
    <text evidence="2 10">Belongs to the HsdR family.</text>
</comment>
<evidence type="ECO:0000256" key="1">
    <source>
        <dbReference type="ARBA" id="ARBA00000851"/>
    </source>
</evidence>
<keyword evidence="8 10" id="KW-0067">ATP-binding</keyword>